<reference evidence="2" key="1">
    <citation type="submission" date="2020-08" db="EMBL/GenBank/DDBJ databases">
        <title>Spodoptera exigua strain:BAW_Kor-Di-RS1 Genome sequencing and assembly.</title>
        <authorList>
            <person name="Kim J."/>
            <person name="Nam H.Y."/>
            <person name="Kwon M."/>
            <person name="Choi J.H."/>
            <person name="Cho S.R."/>
            <person name="Kim G.-H."/>
        </authorList>
    </citation>
    <scope>NUCLEOTIDE SEQUENCE</scope>
    <source>
        <strain evidence="2">BAW_Kor-Di-RS1</strain>
        <tissue evidence="2">Whole-body</tissue>
    </source>
</reference>
<dbReference type="Pfam" id="PF02037">
    <property type="entry name" value="SAP"/>
    <property type="match status" value="1"/>
</dbReference>
<feature type="domain" description="SAP" evidence="1">
    <location>
        <begin position="1"/>
        <end position="24"/>
    </location>
</feature>
<sequence length="65" mass="7505">ELRKRKAKTTGKKAALIARLEAYDLNFNIVTEDNKNDVQMITPPNEHYKDINSKTILPAFTKHHI</sequence>
<name>A0A835GFF0_SPOEX</name>
<keyword evidence="3" id="KW-1185">Reference proteome</keyword>
<dbReference type="Gene3D" id="1.10.720.30">
    <property type="entry name" value="SAP domain"/>
    <property type="match status" value="1"/>
</dbReference>
<feature type="non-terminal residue" evidence="2">
    <location>
        <position position="1"/>
    </location>
</feature>
<gene>
    <name evidence="2" type="ORF">HW555_007876</name>
</gene>
<accession>A0A835GFF0</accession>
<dbReference type="Proteomes" id="UP000648187">
    <property type="component" value="Unassembled WGS sequence"/>
</dbReference>
<evidence type="ECO:0000259" key="1">
    <source>
        <dbReference type="Pfam" id="PF02037"/>
    </source>
</evidence>
<dbReference type="AlphaFoldDB" id="A0A835GFF0"/>
<protein>
    <recommendedName>
        <fullName evidence="1">SAP domain-containing protein</fullName>
    </recommendedName>
</protein>
<evidence type="ECO:0000313" key="2">
    <source>
        <dbReference type="EMBL" id="KAF9414117.1"/>
    </source>
</evidence>
<proteinExistence type="predicted"/>
<organism evidence="2 3">
    <name type="scientific">Spodoptera exigua</name>
    <name type="common">Beet armyworm</name>
    <name type="synonym">Noctua fulgens</name>
    <dbReference type="NCBI Taxonomy" id="7107"/>
    <lineage>
        <taxon>Eukaryota</taxon>
        <taxon>Metazoa</taxon>
        <taxon>Ecdysozoa</taxon>
        <taxon>Arthropoda</taxon>
        <taxon>Hexapoda</taxon>
        <taxon>Insecta</taxon>
        <taxon>Pterygota</taxon>
        <taxon>Neoptera</taxon>
        <taxon>Endopterygota</taxon>
        <taxon>Lepidoptera</taxon>
        <taxon>Glossata</taxon>
        <taxon>Ditrysia</taxon>
        <taxon>Noctuoidea</taxon>
        <taxon>Noctuidae</taxon>
        <taxon>Amphipyrinae</taxon>
        <taxon>Spodoptera</taxon>
    </lineage>
</organism>
<dbReference type="EMBL" id="JACKWZ010000142">
    <property type="protein sequence ID" value="KAF9414117.1"/>
    <property type="molecule type" value="Genomic_DNA"/>
</dbReference>
<dbReference type="InterPro" id="IPR003034">
    <property type="entry name" value="SAP_dom"/>
</dbReference>
<dbReference type="InterPro" id="IPR036361">
    <property type="entry name" value="SAP_dom_sf"/>
</dbReference>
<comment type="caution">
    <text evidence="2">The sequence shown here is derived from an EMBL/GenBank/DDBJ whole genome shotgun (WGS) entry which is preliminary data.</text>
</comment>
<evidence type="ECO:0000313" key="3">
    <source>
        <dbReference type="Proteomes" id="UP000648187"/>
    </source>
</evidence>